<keyword evidence="7" id="KW-0802">TPR repeat</keyword>
<dbReference type="Gene3D" id="3.40.50.11380">
    <property type="match status" value="1"/>
</dbReference>
<evidence type="ECO:0000259" key="8">
    <source>
        <dbReference type="Pfam" id="PF13844"/>
    </source>
</evidence>
<dbReference type="Pfam" id="PF13844">
    <property type="entry name" value="Glyco_transf_41"/>
    <property type="match status" value="1"/>
</dbReference>
<dbReference type="InterPro" id="IPR037919">
    <property type="entry name" value="OGT"/>
</dbReference>
<feature type="non-terminal residue" evidence="9">
    <location>
        <position position="351"/>
    </location>
</feature>
<dbReference type="InterPro" id="IPR029489">
    <property type="entry name" value="OGT/SEC/SPY_C"/>
</dbReference>
<accession>A0A382J3E1</accession>
<dbReference type="SUPFAM" id="SSF48452">
    <property type="entry name" value="TPR-like"/>
    <property type="match status" value="1"/>
</dbReference>
<dbReference type="GO" id="GO:0097363">
    <property type="term" value="F:protein O-acetylglucosaminyltransferase activity"/>
    <property type="evidence" value="ECO:0007669"/>
    <property type="project" value="UniProtKB-EC"/>
</dbReference>
<dbReference type="PANTHER" id="PTHR44366">
    <property type="entry name" value="UDP-N-ACETYLGLUCOSAMINE--PEPTIDE N-ACETYLGLUCOSAMINYLTRANSFERASE 110 KDA SUBUNIT"/>
    <property type="match status" value="1"/>
</dbReference>
<keyword evidence="4" id="KW-0328">Glycosyltransferase</keyword>
<reference evidence="9" key="1">
    <citation type="submission" date="2018-05" db="EMBL/GenBank/DDBJ databases">
        <authorList>
            <person name="Lanie J.A."/>
            <person name="Ng W.-L."/>
            <person name="Kazmierczak K.M."/>
            <person name="Andrzejewski T.M."/>
            <person name="Davidsen T.M."/>
            <person name="Wayne K.J."/>
            <person name="Tettelin H."/>
            <person name="Glass J.I."/>
            <person name="Rusch D."/>
            <person name="Podicherti R."/>
            <person name="Tsui H.-C.T."/>
            <person name="Winkler M.E."/>
        </authorList>
    </citation>
    <scope>NUCLEOTIDE SEQUENCE</scope>
</reference>
<dbReference type="PROSITE" id="PS50293">
    <property type="entry name" value="TPR_REGION"/>
    <property type="match status" value="1"/>
</dbReference>
<feature type="domain" description="O-GlcNAc transferase C-terminal" evidence="8">
    <location>
        <begin position="165"/>
        <end position="324"/>
    </location>
</feature>
<evidence type="ECO:0000256" key="1">
    <source>
        <dbReference type="ARBA" id="ARBA00004922"/>
    </source>
</evidence>
<dbReference type="AlphaFoldDB" id="A0A382J3E1"/>
<evidence type="ECO:0000256" key="4">
    <source>
        <dbReference type="ARBA" id="ARBA00022676"/>
    </source>
</evidence>
<dbReference type="InterPro" id="IPR019734">
    <property type="entry name" value="TPR_rpt"/>
</dbReference>
<comment type="pathway">
    <text evidence="1">Protein modification; protein glycosylation.</text>
</comment>
<evidence type="ECO:0000256" key="2">
    <source>
        <dbReference type="ARBA" id="ARBA00005386"/>
    </source>
</evidence>
<organism evidence="9">
    <name type="scientific">marine metagenome</name>
    <dbReference type="NCBI Taxonomy" id="408172"/>
    <lineage>
        <taxon>unclassified sequences</taxon>
        <taxon>metagenomes</taxon>
        <taxon>ecological metagenomes</taxon>
    </lineage>
</organism>
<dbReference type="SMART" id="SM00028">
    <property type="entry name" value="TPR"/>
    <property type="match status" value="2"/>
</dbReference>
<feature type="non-terminal residue" evidence="9">
    <location>
        <position position="1"/>
    </location>
</feature>
<comment type="similarity">
    <text evidence="2">Belongs to the glycosyltransferase 41 family. O-GlcNAc transferase subfamily.</text>
</comment>
<dbReference type="PANTHER" id="PTHR44366:SF1">
    <property type="entry name" value="UDP-N-ACETYLGLUCOSAMINE--PEPTIDE N-ACETYLGLUCOSAMINYLTRANSFERASE 110 KDA SUBUNIT"/>
    <property type="match status" value="1"/>
</dbReference>
<evidence type="ECO:0000256" key="6">
    <source>
        <dbReference type="ARBA" id="ARBA00022737"/>
    </source>
</evidence>
<evidence type="ECO:0000256" key="5">
    <source>
        <dbReference type="ARBA" id="ARBA00022679"/>
    </source>
</evidence>
<proteinExistence type="inferred from homology"/>
<evidence type="ECO:0000256" key="7">
    <source>
        <dbReference type="ARBA" id="ARBA00022803"/>
    </source>
</evidence>
<dbReference type="PROSITE" id="PS50005">
    <property type="entry name" value="TPR"/>
    <property type="match status" value="2"/>
</dbReference>
<dbReference type="GO" id="GO:0006493">
    <property type="term" value="P:protein O-linked glycosylation"/>
    <property type="evidence" value="ECO:0007669"/>
    <property type="project" value="InterPro"/>
</dbReference>
<dbReference type="UniPathway" id="UPA00378"/>
<protein>
    <recommendedName>
        <fullName evidence="3">protein O-GlcNAc transferase</fullName>
        <ecNumber evidence="3">2.4.1.255</ecNumber>
    </recommendedName>
</protein>
<name>A0A382J3E1_9ZZZZ</name>
<dbReference type="EMBL" id="UINC01071558">
    <property type="protein sequence ID" value="SVC06550.1"/>
    <property type="molecule type" value="Genomic_DNA"/>
</dbReference>
<evidence type="ECO:0000313" key="9">
    <source>
        <dbReference type="EMBL" id="SVC06550.1"/>
    </source>
</evidence>
<keyword evidence="6" id="KW-0677">Repeat</keyword>
<gene>
    <name evidence="9" type="ORF">METZ01_LOCUS259404</name>
</gene>
<dbReference type="Pfam" id="PF00515">
    <property type="entry name" value="TPR_1"/>
    <property type="match status" value="2"/>
</dbReference>
<sequence>KKFNEALEDCYKSITINPKNAKTYYNRAIVQKELKQYDMAIESLNLAIQYNPNYAEAYKNKGHIFSDLKNYNEAFKSFSQAFKINPNLDNLLGSLIHTKHCIIEWKSFDKDLEELADKILKKNRVCSPFQSLMFFDSPELQSITAQTYVKEKYSDKNDLITVLDKQPDKKIRIGYYSADFRNHAMSFLFANLFELHDKSKFELIAFSFGPEKKDEMYYRISAAFDQFINVRLKSDDDVIKLSRELKIDIAVDLMAFTQYHRFGIFTKRCAPIQVNYLGYPGTSGAKCFDYIIADKTIIPEKNQKYYSEKIVYMPDTYQVNDSTKKISDKVFTREELGLPKEGFVFCCFNQS</sequence>
<dbReference type="Gene3D" id="1.25.40.10">
    <property type="entry name" value="Tetratricopeptide repeat domain"/>
    <property type="match status" value="2"/>
</dbReference>
<dbReference type="InterPro" id="IPR011990">
    <property type="entry name" value="TPR-like_helical_dom_sf"/>
</dbReference>
<evidence type="ECO:0000256" key="3">
    <source>
        <dbReference type="ARBA" id="ARBA00011970"/>
    </source>
</evidence>
<keyword evidence="5" id="KW-0808">Transferase</keyword>
<dbReference type="EC" id="2.4.1.255" evidence="3"/>